<dbReference type="PANTHER" id="PTHR46179:SF13">
    <property type="entry name" value="C2H2-TYPE DOMAIN-CONTAINING PROTEIN"/>
    <property type="match status" value="1"/>
</dbReference>
<feature type="compositionally biased region" description="Acidic residues" evidence="8">
    <location>
        <begin position="448"/>
        <end position="462"/>
    </location>
</feature>
<keyword evidence="6" id="KW-0804">Transcription</keyword>
<dbReference type="InterPro" id="IPR051061">
    <property type="entry name" value="Zinc_finger_trans_reg"/>
</dbReference>
<dbReference type="PANTHER" id="PTHR46179">
    <property type="entry name" value="ZINC FINGER PROTEIN"/>
    <property type="match status" value="1"/>
</dbReference>
<feature type="domain" description="C2H2-type" evidence="9">
    <location>
        <begin position="257"/>
        <end position="278"/>
    </location>
</feature>
<name>A0A9N9V940_9HYPO</name>
<dbReference type="Gene3D" id="3.30.160.60">
    <property type="entry name" value="Classic Zinc Finger"/>
    <property type="match status" value="1"/>
</dbReference>
<evidence type="ECO:0000256" key="7">
    <source>
        <dbReference type="ARBA" id="ARBA00023242"/>
    </source>
</evidence>
<evidence type="ECO:0000256" key="5">
    <source>
        <dbReference type="ARBA" id="ARBA00023015"/>
    </source>
</evidence>
<dbReference type="InterPro" id="IPR036236">
    <property type="entry name" value="Znf_C2H2_sf"/>
</dbReference>
<dbReference type="GO" id="GO:0005634">
    <property type="term" value="C:nucleus"/>
    <property type="evidence" value="ECO:0007669"/>
    <property type="project" value="UniProtKB-SubCell"/>
</dbReference>
<dbReference type="EMBL" id="CABFNQ020000532">
    <property type="protein sequence ID" value="CAH0018297.1"/>
    <property type="molecule type" value="Genomic_DNA"/>
</dbReference>
<dbReference type="GO" id="GO:0008270">
    <property type="term" value="F:zinc ion binding"/>
    <property type="evidence" value="ECO:0007669"/>
    <property type="project" value="UniProtKB-KW"/>
</dbReference>
<keyword evidence="11" id="KW-1185">Reference proteome</keyword>
<proteinExistence type="predicted"/>
<keyword evidence="5" id="KW-0805">Transcription regulation</keyword>
<evidence type="ECO:0000256" key="6">
    <source>
        <dbReference type="ARBA" id="ARBA00023163"/>
    </source>
</evidence>
<feature type="region of interest" description="Disordered" evidence="8">
    <location>
        <begin position="62"/>
        <end position="110"/>
    </location>
</feature>
<feature type="compositionally biased region" description="Low complexity" evidence="8">
    <location>
        <begin position="79"/>
        <end position="94"/>
    </location>
</feature>
<dbReference type="InterPro" id="IPR013087">
    <property type="entry name" value="Znf_C2H2_type"/>
</dbReference>
<dbReference type="GO" id="GO:0006357">
    <property type="term" value="P:regulation of transcription by RNA polymerase II"/>
    <property type="evidence" value="ECO:0007669"/>
    <property type="project" value="TreeGrafter"/>
</dbReference>
<evidence type="ECO:0000256" key="2">
    <source>
        <dbReference type="ARBA" id="ARBA00022723"/>
    </source>
</evidence>
<gene>
    <name evidence="10" type="ORF">CRHIZ90672A_00006683</name>
</gene>
<dbReference type="OrthoDB" id="6077919at2759"/>
<keyword evidence="3" id="KW-0863">Zinc-finger</keyword>
<dbReference type="Proteomes" id="UP000696573">
    <property type="component" value="Unassembled WGS sequence"/>
</dbReference>
<dbReference type="SUPFAM" id="SSF57667">
    <property type="entry name" value="beta-beta-alpha zinc fingers"/>
    <property type="match status" value="1"/>
</dbReference>
<evidence type="ECO:0000313" key="10">
    <source>
        <dbReference type="EMBL" id="CAH0018297.1"/>
    </source>
</evidence>
<organism evidence="10 11">
    <name type="scientific">Clonostachys rhizophaga</name>
    <dbReference type="NCBI Taxonomy" id="160324"/>
    <lineage>
        <taxon>Eukaryota</taxon>
        <taxon>Fungi</taxon>
        <taxon>Dikarya</taxon>
        <taxon>Ascomycota</taxon>
        <taxon>Pezizomycotina</taxon>
        <taxon>Sordariomycetes</taxon>
        <taxon>Hypocreomycetidae</taxon>
        <taxon>Hypocreales</taxon>
        <taxon>Bionectriaceae</taxon>
        <taxon>Clonostachys</taxon>
    </lineage>
</organism>
<evidence type="ECO:0000256" key="4">
    <source>
        <dbReference type="ARBA" id="ARBA00022833"/>
    </source>
</evidence>
<dbReference type="SMART" id="SM00355">
    <property type="entry name" value="ZnF_C2H2"/>
    <property type="match status" value="4"/>
</dbReference>
<evidence type="ECO:0000313" key="11">
    <source>
        <dbReference type="Proteomes" id="UP000696573"/>
    </source>
</evidence>
<protein>
    <recommendedName>
        <fullName evidence="9">C2H2-type domain-containing protein</fullName>
    </recommendedName>
</protein>
<comment type="subcellular location">
    <subcellularLocation>
        <location evidence="1">Nucleus</location>
    </subcellularLocation>
</comment>
<feature type="region of interest" description="Disordered" evidence="8">
    <location>
        <begin position="432"/>
        <end position="514"/>
    </location>
</feature>
<reference evidence="10" key="1">
    <citation type="submission" date="2021-10" db="EMBL/GenBank/DDBJ databases">
        <authorList>
            <person name="Piombo E."/>
        </authorList>
    </citation>
    <scope>NUCLEOTIDE SEQUENCE</scope>
</reference>
<evidence type="ECO:0000256" key="1">
    <source>
        <dbReference type="ARBA" id="ARBA00004123"/>
    </source>
</evidence>
<feature type="domain" description="C2H2-type" evidence="9">
    <location>
        <begin position="284"/>
        <end position="311"/>
    </location>
</feature>
<evidence type="ECO:0000256" key="8">
    <source>
        <dbReference type="SAM" id="MobiDB-lite"/>
    </source>
</evidence>
<dbReference type="AlphaFoldDB" id="A0A9N9V940"/>
<keyword evidence="7" id="KW-0539">Nucleus</keyword>
<comment type="caution">
    <text evidence="10">The sequence shown here is derived from an EMBL/GenBank/DDBJ whole genome shotgun (WGS) entry which is preliminary data.</text>
</comment>
<evidence type="ECO:0000256" key="3">
    <source>
        <dbReference type="ARBA" id="ARBA00022771"/>
    </source>
</evidence>
<feature type="region of interest" description="Disordered" evidence="8">
    <location>
        <begin position="1"/>
        <end position="28"/>
    </location>
</feature>
<feature type="compositionally biased region" description="Basic and acidic residues" evidence="8">
    <location>
        <begin position="1"/>
        <end position="13"/>
    </location>
</feature>
<evidence type="ECO:0000259" key="9">
    <source>
        <dbReference type="SMART" id="SM00355"/>
    </source>
</evidence>
<feature type="domain" description="C2H2-type" evidence="9">
    <location>
        <begin position="316"/>
        <end position="346"/>
    </location>
</feature>
<sequence length="609" mass="67282">MFASHHEGEEYGRYPHPPHSASSYESATTSPMEMNTMYTIPSTVAFEPSMYTETSHYVLGHGNNSPTMYPEDSELRIPSSSLSAASAASSAAASPQSNPGQHSVPSPEWATSGLVQPTIVSNDFVAHHPDFGFHAQHMEEMNFDFAPPTKGYVDPSLINQEMGGLPMPAPHYDYHYQHHQQPQQHFPTSPSVASSPQLKMIRTNSSSPAYFPNPQMHPGAYAPSPYVDTTGRRPSMSSFISPASGEYHSGDETKIKQRCTYPDCGKVFKDLKAHMLTHQNERPEKCPIQTCEYHTKGFARKYDKNRHTLTHYKGTMVCGFCPGSGSASEKSFNRADVFKRHLTAVHGVEQTPPNSRKKGSMTIPSKKLTGFASDATGKCSTCSQTFSNPQDFYEHLDDCVLRIVQQEDPSEAINVQCLTEVENDKDVQETLEKNNLPLTTQVTSDSGDGNDSDMADDDDDDSSSIKVANGVTKKKGNPANGVQKSRGMTHSRGGVPMTMKAKNRKNRGERYPPSWGYDPANMTLKHRVMTCFDGARRLAKDDMALSTTHEVRLKLSDPKAYTTDLDIQTLKRAEGFHGATEEEKGIWISDDPTEAQFRQMSEAAMLASN</sequence>
<accession>A0A9N9V940</accession>
<keyword evidence="4" id="KW-0862">Zinc</keyword>
<feature type="domain" description="C2H2-type" evidence="9">
    <location>
        <begin position="377"/>
        <end position="397"/>
    </location>
</feature>
<keyword evidence="2" id="KW-0479">Metal-binding</keyword>
<feature type="compositionally biased region" description="Polar residues" evidence="8">
    <location>
        <begin position="95"/>
        <end position="104"/>
    </location>
</feature>